<accession>A0A7J7IK02</accession>
<evidence type="ECO:0000313" key="2">
    <source>
        <dbReference type="EMBL" id="KAF6003435.1"/>
    </source>
</evidence>
<dbReference type="EMBL" id="VWRR01000007">
    <property type="protein sequence ID" value="KAF6003435.1"/>
    <property type="molecule type" value="Genomic_DNA"/>
</dbReference>
<feature type="region of interest" description="Disordered" evidence="1">
    <location>
        <begin position="81"/>
        <end position="110"/>
    </location>
</feature>
<evidence type="ECO:0000256" key="1">
    <source>
        <dbReference type="SAM" id="MobiDB-lite"/>
    </source>
</evidence>
<sequence length="144" mass="16184">MLWSTSAPASFRSAWVLGCAAIRQLVIVSNRKRSLQERLGQAAASWRIVTVVPSATSRARPKQPRSAACLSKMSRRHWASEVYPRDQDGRRASGMGAAASQNGQGAPNRWRRWRRQHSTPGLPNEYRVIRWLCARRCAIESGIE</sequence>
<organism evidence="2 3">
    <name type="scientific">Cyanidiococcus yangmingshanensis</name>
    <dbReference type="NCBI Taxonomy" id="2690220"/>
    <lineage>
        <taxon>Eukaryota</taxon>
        <taxon>Rhodophyta</taxon>
        <taxon>Bangiophyceae</taxon>
        <taxon>Cyanidiales</taxon>
        <taxon>Cyanidiaceae</taxon>
        <taxon>Cyanidiococcus</taxon>
    </lineage>
</organism>
<comment type="caution">
    <text evidence="2">The sequence shown here is derived from an EMBL/GenBank/DDBJ whole genome shotgun (WGS) entry which is preliminary data.</text>
</comment>
<name>A0A7J7IK02_9RHOD</name>
<protein>
    <submittedName>
        <fullName evidence="2">Uncharacterized protein</fullName>
    </submittedName>
</protein>
<proteinExistence type="predicted"/>
<dbReference type="Proteomes" id="UP000530660">
    <property type="component" value="Unassembled WGS sequence"/>
</dbReference>
<evidence type="ECO:0000313" key="3">
    <source>
        <dbReference type="Proteomes" id="UP000530660"/>
    </source>
</evidence>
<gene>
    <name evidence="2" type="ORF">F1559_005189</name>
</gene>
<reference evidence="2 3" key="1">
    <citation type="journal article" date="2020" name="J. Phycol.">
        <title>Comparative genome analysis reveals Cyanidiococcus gen. nov., a new extremophilic red algal genus sister to Cyanidioschyzon (Cyanidioschyzonaceae, Rhodophyta).</title>
        <authorList>
            <person name="Liu S.-L."/>
            <person name="Chiang Y.-R."/>
            <person name="Yoon H.S."/>
            <person name="Fu H.-Y."/>
        </authorList>
    </citation>
    <scope>NUCLEOTIDE SEQUENCE [LARGE SCALE GENOMIC DNA]</scope>
    <source>
        <strain evidence="2 3">THAL066</strain>
    </source>
</reference>
<dbReference type="AlphaFoldDB" id="A0A7J7IK02"/>
<keyword evidence="3" id="KW-1185">Reference proteome</keyword>